<protein>
    <submittedName>
        <fullName evidence="3">Alpha-amylase family glycosyl hydrolase</fullName>
    </submittedName>
</protein>
<dbReference type="InterPro" id="IPR017853">
    <property type="entry name" value="GH"/>
</dbReference>
<dbReference type="EMBL" id="JBHSBI010000017">
    <property type="protein sequence ID" value="MFC4011686.1"/>
    <property type="molecule type" value="Genomic_DNA"/>
</dbReference>
<reference evidence="4" key="1">
    <citation type="journal article" date="2019" name="Int. J. Syst. Evol. Microbiol.">
        <title>The Global Catalogue of Microorganisms (GCM) 10K type strain sequencing project: providing services to taxonomists for standard genome sequencing and annotation.</title>
        <authorList>
            <consortium name="The Broad Institute Genomics Platform"/>
            <consortium name="The Broad Institute Genome Sequencing Center for Infectious Disease"/>
            <person name="Wu L."/>
            <person name="Ma J."/>
        </authorList>
    </citation>
    <scope>NUCLEOTIDE SEQUENCE [LARGE SCALE GENOMIC DNA]</scope>
    <source>
        <strain evidence="4">TBRC 1276</strain>
    </source>
</reference>
<name>A0ABV8GCJ1_9ACTN</name>
<dbReference type="Gene3D" id="3.90.400.10">
    <property type="entry name" value="Oligo-1,6-glucosidase, Domain 2"/>
    <property type="match status" value="1"/>
</dbReference>
<dbReference type="GO" id="GO:0016787">
    <property type="term" value="F:hydrolase activity"/>
    <property type="evidence" value="ECO:0007669"/>
    <property type="project" value="UniProtKB-KW"/>
</dbReference>
<dbReference type="InterPro" id="IPR006047">
    <property type="entry name" value="GH13_cat_dom"/>
</dbReference>
<accession>A0ABV8GCJ1</accession>
<dbReference type="PANTHER" id="PTHR10357:SF179">
    <property type="entry name" value="NEUTRAL AND BASIC AMINO ACID TRANSPORT PROTEIN RBAT"/>
    <property type="match status" value="1"/>
</dbReference>
<dbReference type="RefSeq" id="WP_379531629.1">
    <property type="nucleotide sequence ID" value="NZ_JBHSBI010000017.1"/>
</dbReference>
<evidence type="ECO:0000313" key="4">
    <source>
        <dbReference type="Proteomes" id="UP001595851"/>
    </source>
</evidence>
<dbReference type="PANTHER" id="PTHR10357">
    <property type="entry name" value="ALPHA-AMYLASE FAMILY MEMBER"/>
    <property type="match status" value="1"/>
</dbReference>
<dbReference type="InterPro" id="IPR045857">
    <property type="entry name" value="O16G_dom_2"/>
</dbReference>
<evidence type="ECO:0000313" key="3">
    <source>
        <dbReference type="EMBL" id="MFC4011686.1"/>
    </source>
</evidence>
<evidence type="ECO:0000259" key="2">
    <source>
        <dbReference type="SMART" id="SM00642"/>
    </source>
</evidence>
<dbReference type="Proteomes" id="UP001595851">
    <property type="component" value="Unassembled WGS sequence"/>
</dbReference>
<feature type="domain" description="Glycosyl hydrolase family 13 catalytic" evidence="2">
    <location>
        <begin position="13"/>
        <end position="383"/>
    </location>
</feature>
<dbReference type="SMART" id="SM00642">
    <property type="entry name" value="Aamy"/>
    <property type="match status" value="1"/>
</dbReference>
<proteinExistence type="inferred from homology"/>
<dbReference type="Gene3D" id="3.20.20.80">
    <property type="entry name" value="Glycosidases"/>
    <property type="match status" value="1"/>
</dbReference>
<gene>
    <name evidence="3" type="ORF">ACFOY2_30950</name>
</gene>
<dbReference type="CDD" id="cd11332">
    <property type="entry name" value="AmyAc_OligoGlu_TS"/>
    <property type="match status" value="1"/>
</dbReference>
<comment type="caution">
    <text evidence="3">The sequence shown here is derived from an EMBL/GenBank/DDBJ whole genome shotgun (WGS) entry which is preliminary data.</text>
</comment>
<dbReference type="Pfam" id="PF00128">
    <property type="entry name" value="Alpha-amylase"/>
    <property type="match status" value="1"/>
</dbReference>
<keyword evidence="3" id="KW-0378">Hydrolase</keyword>
<comment type="similarity">
    <text evidence="1">Belongs to the glycosyl hydrolase 13 family.</text>
</comment>
<dbReference type="SUPFAM" id="SSF51445">
    <property type="entry name" value="(Trans)glycosidases"/>
    <property type="match status" value="1"/>
</dbReference>
<organism evidence="3 4">
    <name type="scientific">Nonomuraea purpurea</name>
    <dbReference type="NCBI Taxonomy" id="1849276"/>
    <lineage>
        <taxon>Bacteria</taxon>
        <taxon>Bacillati</taxon>
        <taxon>Actinomycetota</taxon>
        <taxon>Actinomycetes</taxon>
        <taxon>Streptosporangiales</taxon>
        <taxon>Streptosporangiaceae</taxon>
        <taxon>Nonomuraea</taxon>
    </lineage>
</organism>
<keyword evidence="4" id="KW-1185">Reference proteome</keyword>
<sequence length="504" mass="56721">MSQTWWRGAAIYQVYLRSFADGNGDGAGDLAGLRSRLPYLKDLGIDAIWLNPWYPSPMADGGYDVADYRDIEPVFGSLGEAERFIEEAHELDIKVIIDVVPNHSSTHSAWFQEALADRTARDRFWFADEPLNDWQSIFGGSAWTQVPDGQWYLHLFAPEQPDFNWANPDVHREFEDVLRFWFDRGVDGFRIDSAALLFKSDTGYEDLDEVHDVYRRWREVADEYGERVLIGEVWLPDQERFARYLRPDELHTAFNFDFLSCAWDPADLRRSIDLTLATHTPIGAPPTWVLSNHDVTRPVTRYGRADTTFEHGGRLHGTPSDPELGYRRARAAALLALALPGSVYVYQGEELGLPEVEDLPDEVRQDPMHARSGGANPGRDGCRIPLPWSGEEPPFGFGTGTPWLPQPENWRKLTAQAQRTDLGSMLNLYRKGLSLRRQLLGDGTLTWLSLGERVLAFVRDSGLTSVTNLGADPVPLPAGEVVLASGPLEDGALPCDTTVWLIER</sequence>
<evidence type="ECO:0000256" key="1">
    <source>
        <dbReference type="ARBA" id="ARBA00008061"/>
    </source>
</evidence>